<dbReference type="GO" id="GO:0005634">
    <property type="term" value="C:nucleus"/>
    <property type="evidence" value="ECO:0007669"/>
    <property type="project" value="UniProtKB-SubCell"/>
</dbReference>
<evidence type="ECO:0000256" key="6">
    <source>
        <dbReference type="ARBA" id="ARBA00024343"/>
    </source>
</evidence>
<dbReference type="GO" id="GO:0009873">
    <property type="term" value="P:ethylene-activated signaling pathway"/>
    <property type="evidence" value="ECO:0007669"/>
    <property type="project" value="InterPro"/>
</dbReference>
<dbReference type="InterPro" id="IPR044808">
    <property type="entry name" value="ERF_plant"/>
</dbReference>
<dbReference type="eggNOG" id="ENOG502S2Z5">
    <property type="taxonomic scope" value="Eukaryota"/>
</dbReference>
<accession>A0A0A0L4F1</accession>
<dbReference type="Gramene" id="KGN56865">
    <property type="protein sequence ID" value="KGN56865"/>
    <property type="gene ID" value="Csa_3G135620"/>
</dbReference>
<evidence type="ECO:0000256" key="2">
    <source>
        <dbReference type="ARBA" id="ARBA00023015"/>
    </source>
</evidence>
<feature type="domain" description="AP2/ERF" evidence="8">
    <location>
        <begin position="19"/>
        <end position="77"/>
    </location>
</feature>
<gene>
    <name evidence="9" type="ORF">Csa_3G135620</name>
</gene>
<dbReference type="InterPro" id="IPR001471">
    <property type="entry name" value="AP2/ERF_dom"/>
</dbReference>
<reference evidence="9 10" key="1">
    <citation type="journal article" date="2009" name="Nat. Genet.">
        <title>The genome of the cucumber, Cucumis sativus L.</title>
        <authorList>
            <person name="Huang S."/>
            <person name="Li R."/>
            <person name="Zhang Z."/>
            <person name="Li L."/>
            <person name="Gu X."/>
            <person name="Fan W."/>
            <person name="Lucas W.J."/>
            <person name="Wang X."/>
            <person name="Xie B."/>
            <person name="Ni P."/>
            <person name="Ren Y."/>
            <person name="Zhu H."/>
            <person name="Li J."/>
            <person name="Lin K."/>
            <person name="Jin W."/>
            <person name="Fei Z."/>
            <person name="Li G."/>
            <person name="Staub J."/>
            <person name="Kilian A."/>
            <person name="van der Vossen E.A."/>
            <person name="Wu Y."/>
            <person name="Guo J."/>
            <person name="He J."/>
            <person name="Jia Z."/>
            <person name="Ren Y."/>
            <person name="Tian G."/>
            <person name="Lu Y."/>
            <person name="Ruan J."/>
            <person name="Qian W."/>
            <person name="Wang M."/>
            <person name="Huang Q."/>
            <person name="Li B."/>
            <person name="Xuan Z."/>
            <person name="Cao J."/>
            <person name="Asan"/>
            <person name="Wu Z."/>
            <person name="Zhang J."/>
            <person name="Cai Q."/>
            <person name="Bai Y."/>
            <person name="Zhao B."/>
            <person name="Han Y."/>
            <person name="Li Y."/>
            <person name="Li X."/>
            <person name="Wang S."/>
            <person name="Shi Q."/>
            <person name="Liu S."/>
            <person name="Cho W.K."/>
            <person name="Kim J.Y."/>
            <person name="Xu Y."/>
            <person name="Heller-Uszynska K."/>
            <person name="Miao H."/>
            <person name="Cheng Z."/>
            <person name="Zhang S."/>
            <person name="Wu J."/>
            <person name="Yang Y."/>
            <person name="Kang H."/>
            <person name="Li M."/>
            <person name="Liang H."/>
            <person name="Ren X."/>
            <person name="Shi Z."/>
            <person name="Wen M."/>
            <person name="Jian M."/>
            <person name="Yang H."/>
            <person name="Zhang G."/>
            <person name="Yang Z."/>
            <person name="Chen R."/>
            <person name="Liu S."/>
            <person name="Li J."/>
            <person name="Ma L."/>
            <person name="Liu H."/>
            <person name="Zhou Y."/>
            <person name="Zhao J."/>
            <person name="Fang X."/>
            <person name="Li G."/>
            <person name="Fang L."/>
            <person name="Li Y."/>
            <person name="Liu D."/>
            <person name="Zheng H."/>
            <person name="Zhang Y."/>
            <person name="Qin N."/>
            <person name="Li Z."/>
            <person name="Yang G."/>
            <person name="Yang S."/>
            <person name="Bolund L."/>
            <person name="Kristiansen K."/>
            <person name="Zheng H."/>
            <person name="Li S."/>
            <person name="Zhang X."/>
            <person name="Yang H."/>
            <person name="Wang J."/>
            <person name="Sun R."/>
            <person name="Zhang B."/>
            <person name="Jiang S."/>
            <person name="Wang J."/>
            <person name="Du Y."/>
            <person name="Li S."/>
        </authorList>
    </citation>
    <scope>NUCLEOTIDE SEQUENCE [LARGE SCALE GENOMIC DNA]</scope>
    <source>
        <strain evidence="10">cv. 9930</strain>
    </source>
</reference>
<keyword evidence="3" id="KW-0238">DNA-binding</keyword>
<organism evidence="9 10">
    <name type="scientific">Cucumis sativus</name>
    <name type="common">Cucumber</name>
    <dbReference type="NCBI Taxonomy" id="3659"/>
    <lineage>
        <taxon>Eukaryota</taxon>
        <taxon>Viridiplantae</taxon>
        <taxon>Streptophyta</taxon>
        <taxon>Embryophyta</taxon>
        <taxon>Tracheophyta</taxon>
        <taxon>Spermatophyta</taxon>
        <taxon>Magnoliopsida</taxon>
        <taxon>eudicotyledons</taxon>
        <taxon>Gunneridae</taxon>
        <taxon>Pentapetalae</taxon>
        <taxon>rosids</taxon>
        <taxon>fabids</taxon>
        <taxon>Cucurbitales</taxon>
        <taxon>Cucurbitaceae</taxon>
        <taxon>Benincaseae</taxon>
        <taxon>Cucumis</taxon>
    </lineage>
</organism>
<feature type="region of interest" description="Disordered" evidence="7">
    <location>
        <begin position="1"/>
        <end position="21"/>
    </location>
</feature>
<reference evidence="9 10" key="4">
    <citation type="journal article" date="2011" name="BMC Genomics">
        <title>RNA-Seq improves annotation of protein-coding genes in the cucumber genome.</title>
        <authorList>
            <person name="Li Z."/>
            <person name="Zhang Z."/>
            <person name="Yan P."/>
            <person name="Huang S."/>
            <person name="Fei Z."/>
            <person name="Lin K."/>
        </authorList>
    </citation>
    <scope>NUCLEOTIDE SEQUENCE [LARGE SCALE GENOMIC DNA]</scope>
    <source>
        <strain evidence="10">cv. 9930</strain>
    </source>
</reference>
<evidence type="ECO:0000256" key="4">
    <source>
        <dbReference type="ARBA" id="ARBA00023163"/>
    </source>
</evidence>
<comment type="subcellular location">
    <subcellularLocation>
        <location evidence="1">Nucleus</location>
    </subcellularLocation>
</comment>
<dbReference type="AlphaFoldDB" id="A0A0A0L4F1"/>
<evidence type="ECO:0000256" key="7">
    <source>
        <dbReference type="SAM" id="MobiDB-lite"/>
    </source>
</evidence>
<dbReference type="InterPro" id="IPR036955">
    <property type="entry name" value="AP2/ERF_dom_sf"/>
</dbReference>
<dbReference type="Proteomes" id="UP000029981">
    <property type="component" value="Chromosome 3"/>
</dbReference>
<protein>
    <recommendedName>
        <fullName evidence="8">AP2/ERF domain-containing protein</fullName>
    </recommendedName>
</protein>
<dbReference type="SMART" id="SM00380">
    <property type="entry name" value="AP2"/>
    <property type="match status" value="1"/>
</dbReference>
<dbReference type="PANTHER" id="PTHR31190">
    <property type="entry name" value="DNA-BINDING DOMAIN"/>
    <property type="match status" value="1"/>
</dbReference>
<reference evidence="9 10" key="2">
    <citation type="journal article" date="2009" name="PLoS ONE">
        <title>An integrated genetic and cytogenetic map of the cucumber genome.</title>
        <authorList>
            <person name="Ren Y."/>
            <person name="Zhang Z."/>
            <person name="Liu J."/>
            <person name="Staub J.E."/>
            <person name="Han Y."/>
            <person name="Cheng Z."/>
            <person name="Li X."/>
            <person name="Lu J."/>
            <person name="Miao H."/>
            <person name="Kang H."/>
            <person name="Xie B."/>
            <person name="Gu X."/>
            <person name="Wang X."/>
            <person name="Du Y."/>
            <person name="Jin W."/>
            <person name="Huang S."/>
        </authorList>
    </citation>
    <scope>NUCLEOTIDE SEQUENCE [LARGE SCALE GENOMIC DNA]</scope>
    <source>
        <strain evidence="10">cv. 9930</strain>
    </source>
</reference>
<evidence type="ECO:0000256" key="3">
    <source>
        <dbReference type="ARBA" id="ARBA00023125"/>
    </source>
</evidence>
<evidence type="ECO:0000256" key="1">
    <source>
        <dbReference type="ARBA" id="ARBA00004123"/>
    </source>
</evidence>
<dbReference type="PRINTS" id="PR00367">
    <property type="entry name" value="ETHRSPELEMNT"/>
</dbReference>
<dbReference type="InterPro" id="IPR016177">
    <property type="entry name" value="DNA-bd_dom_sf"/>
</dbReference>
<feature type="compositionally biased region" description="Basic and acidic residues" evidence="7">
    <location>
        <begin position="1"/>
        <end position="19"/>
    </location>
</feature>
<dbReference type="SUPFAM" id="SSF54171">
    <property type="entry name" value="DNA-binding domain"/>
    <property type="match status" value="1"/>
</dbReference>
<dbReference type="Pfam" id="PF00847">
    <property type="entry name" value="AP2"/>
    <property type="match status" value="1"/>
</dbReference>
<dbReference type="CDD" id="cd00018">
    <property type="entry name" value="AP2"/>
    <property type="match status" value="1"/>
</dbReference>
<dbReference type="PANTHER" id="PTHR31190:SF274">
    <property type="entry name" value="ETHYLENE-RESPONSIVE TRANSCRIPTION FACTOR 13"/>
    <property type="match status" value="1"/>
</dbReference>
<proteinExistence type="inferred from homology"/>
<dbReference type="PROSITE" id="PS51032">
    <property type="entry name" value="AP2_ERF"/>
    <property type="match status" value="1"/>
</dbReference>
<dbReference type="STRING" id="3659.A0A0A0L4F1"/>
<evidence type="ECO:0000313" key="10">
    <source>
        <dbReference type="Proteomes" id="UP000029981"/>
    </source>
</evidence>
<name>A0A0A0L4F1_CUCSA</name>
<keyword evidence="10" id="KW-1185">Reference proteome</keyword>
<evidence type="ECO:0000259" key="8">
    <source>
        <dbReference type="PROSITE" id="PS51032"/>
    </source>
</evidence>
<dbReference type="GO" id="GO:0003677">
    <property type="term" value="F:DNA binding"/>
    <property type="evidence" value="ECO:0007669"/>
    <property type="project" value="UniProtKB-KW"/>
</dbReference>
<dbReference type="GO" id="GO:0003700">
    <property type="term" value="F:DNA-binding transcription factor activity"/>
    <property type="evidence" value="ECO:0007669"/>
    <property type="project" value="InterPro"/>
</dbReference>
<evidence type="ECO:0000256" key="5">
    <source>
        <dbReference type="ARBA" id="ARBA00023242"/>
    </source>
</evidence>
<dbReference type="EMBL" id="CM002924">
    <property type="protein sequence ID" value="KGN56865.1"/>
    <property type="molecule type" value="Genomic_DNA"/>
</dbReference>
<comment type="similarity">
    <text evidence="6">Belongs to the AP2/ERF transcription factor family. ERF subfamily.</text>
</comment>
<keyword evidence="5" id="KW-0539">Nucleus</keyword>
<reference evidence="9 10" key="3">
    <citation type="journal article" date="2010" name="BMC Genomics">
        <title>Transcriptome sequencing and comparative analysis of cucumber flowers with different sex types.</title>
        <authorList>
            <person name="Guo S."/>
            <person name="Zheng Y."/>
            <person name="Joung J.G."/>
            <person name="Liu S."/>
            <person name="Zhang Z."/>
            <person name="Crasta O.R."/>
            <person name="Sobral B.W."/>
            <person name="Xu Y."/>
            <person name="Huang S."/>
            <person name="Fei Z."/>
        </authorList>
    </citation>
    <scope>NUCLEOTIDE SEQUENCE [LARGE SCALE GENOMIC DNA]</scope>
    <source>
        <strain evidence="10">cv. 9930</strain>
    </source>
</reference>
<dbReference type="FunFam" id="3.30.730.10:FF:000001">
    <property type="entry name" value="Ethylene-responsive transcription factor 2"/>
    <property type="match status" value="1"/>
</dbReference>
<evidence type="ECO:0000313" key="9">
    <source>
        <dbReference type="EMBL" id="KGN56865.1"/>
    </source>
</evidence>
<dbReference type="Gene3D" id="3.30.730.10">
    <property type="entry name" value="AP2/ERF domain"/>
    <property type="match status" value="1"/>
</dbReference>
<keyword evidence="4" id="KW-0804">Transcription</keyword>
<sequence>MEDHRKGKEQQKHGDDGIKYRGVRRRPWGKYAAEIRDPSKNGARQWLGTYETAEDAARAYDQRAFQLKGHLASLNFPSEYYARVMGSPPHPPNLFSSTSINSGFDSGGVGGGSSTSNIDPHKVIVFEYVDGRPSLILWRGLISLFKMNDDGSDHIFLN</sequence>
<keyword evidence="2" id="KW-0805">Transcription regulation</keyword>